<dbReference type="Proteomes" id="UP000183832">
    <property type="component" value="Unassembled WGS sequence"/>
</dbReference>
<organism evidence="1 2">
    <name type="scientific">Clunio marinus</name>
    <dbReference type="NCBI Taxonomy" id="568069"/>
    <lineage>
        <taxon>Eukaryota</taxon>
        <taxon>Metazoa</taxon>
        <taxon>Ecdysozoa</taxon>
        <taxon>Arthropoda</taxon>
        <taxon>Hexapoda</taxon>
        <taxon>Insecta</taxon>
        <taxon>Pterygota</taxon>
        <taxon>Neoptera</taxon>
        <taxon>Endopterygota</taxon>
        <taxon>Diptera</taxon>
        <taxon>Nematocera</taxon>
        <taxon>Chironomoidea</taxon>
        <taxon>Chironomidae</taxon>
        <taxon>Clunio</taxon>
    </lineage>
</organism>
<proteinExistence type="predicted"/>
<evidence type="ECO:0000313" key="2">
    <source>
        <dbReference type="Proteomes" id="UP000183832"/>
    </source>
</evidence>
<keyword evidence="2" id="KW-1185">Reference proteome</keyword>
<evidence type="ECO:0000313" key="1">
    <source>
        <dbReference type="EMBL" id="CRL04354.1"/>
    </source>
</evidence>
<dbReference type="EMBL" id="CVRI01000063">
    <property type="protein sequence ID" value="CRL04354.1"/>
    <property type="molecule type" value="Genomic_DNA"/>
</dbReference>
<accession>A0A1J1IXB9</accession>
<sequence>MLRQAIRRITPLVSRSNYARSYCCGKPPPLCEHHKDLVPPFCEICKLKGFELKSDCTTFHMKSQGYEPVCCPPPCPPKPCPPKPCP</sequence>
<dbReference type="AlphaFoldDB" id="A0A1J1IXB9"/>
<protein>
    <submittedName>
        <fullName evidence="1">CLUMA_CG017447, isoform A</fullName>
    </submittedName>
</protein>
<reference evidence="1 2" key="1">
    <citation type="submission" date="2015-04" db="EMBL/GenBank/DDBJ databases">
        <authorList>
            <person name="Syromyatnikov M.Y."/>
            <person name="Popov V.N."/>
        </authorList>
    </citation>
    <scope>NUCLEOTIDE SEQUENCE [LARGE SCALE GENOMIC DNA]</scope>
</reference>
<gene>
    <name evidence="1" type="ORF">CLUMA_CG017447</name>
</gene>
<dbReference type="OrthoDB" id="7797089at2759"/>
<name>A0A1J1IXB9_9DIPT</name>